<protein>
    <recommendedName>
        <fullName evidence="3">Lipoprotein</fullName>
    </recommendedName>
</protein>
<comment type="caution">
    <text evidence="1">The sequence shown here is derived from an EMBL/GenBank/DDBJ whole genome shotgun (WGS) entry which is preliminary data.</text>
</comment>
<evidence type="ECO:0008006" key="3">
    <source>
        <dbReference type="Google" id="ProtNLM"/>
    </source>
</evidence>
<dbReference type="EMBL" id="JAGEOJ010000050">
    <property type="protein sequence ID" value="MBO2455941.1"/>
    <property type="molecule type" value="Genomic_DNA"/>
</dbReference>
<accession>A0A939PW58</accession>
<dbReference type="AlphaFoldDB" id="A0A939PW58"/>
<dbReference type="Proteomes" id="UP000669179">
    <property type="component" value="Unassembled WGS sequence"/>
</dbReference>
<name>A0A939PW58_9ACTN</name>
<sequence length="190" mass="20611">MRMRIRLLTLTLAFPVLSGCGLVLDHMSGSKSNEGPPAPLPTPPPGWKAIVAGKYGYLVRPEWKIEPSGDVGVATVYDDPAGQWRMHVQQFTGCGDANKAEDLSSFSKQIDPKESLQTFTLRKQPQKMTVPGAAGGWRYETAGSGGHTYTTFNVWVASKRSHCWSELWMTLPGGGDAETMATNFTASPPP</sequence>
<organism evidence="1 2">
    <name type="scientific">Actinomadura barringtoniae</name>
    <dbReference type="NCBI Taxonomy" id="1427535"/>
    <lineage>
        <taxon>Bacteria</taxon>
        <taxon>Bacillati</taxon>
        <taxon>Actinomycetota</taxon>
        <taxon>Actinomycetes</taxon>
        <taxon>Streptosporangiales</taxon>
        <taxon>Thermomonosporaceae</taxon>
        <taxon>Actinomadura</taxon>
    </lineage>
</organism>
<evidence type="ECO:0000313" key="1">
    <source>
        <dbReference type="EMBL" id="MBO2455941.1"/>
    </source>
</evidence>
<proteinExistence type="predicted"/>
<evidence type="ECO:0000313" key="2">
    <source>
        <dbReference type="Proteomes" id="UP000669179"/>
    </source>
</evidence>
<gene>
    <name evidence="1" type="ORF">J4573_53325</name>
</gene>
<dbReference type="PROSITE" id="PS51257">
    <property type="entry name" value="PROKAR_LIPOPROTEIN"/>
    <property type="match status" value="1"/>
</dbReference>
<dbReference type="RefSeq" id="WP_208264181.1">
    <property type="nucleotide sequence ID" value="NZ_JAGEOJ010000050.1"/>
</dbReference>
<keyword evidence="2" id="KW-1185">Reference proteome</keyword>
<reference evidence="1" key="1">
    <citation type="submission" date="2021-03" db="EMBL/GenBank/DDBJ databases">
        <authorList>
            <person name="Kanchanasin P."/>
            <person name="Saeng-In P."/>
            <person name="Phongsopitanun W."/>
            <person name="Yuki M."/>
            <person name="Kudo T."/>
            <person name="Ohkuma M."/>
            <person name="Tanasupawat S."/>
        </authorList>
    </citation>
    <scope>NUCLEOTIDE SEQUENCE</scope>
    <source>
        <strain evidence="1">GKU 128</strain>
    </source>
</reference>